<feature type="compositionally biased region" description="Polar residues" evidence="16">
    <location>
        <begin position="95"/>
        <end position="104"/>
    </location>
</feature>
<keyword evidence="15" id="KW-0496">Mitochondrion</keyword>
<feature type="transmembrane region" description="Helical" evidence="15">
    <location>
        <begin position="402"/>
        <end position="421"/>
    </location>
</feature>
<evidence type="ECO:0000256" key="2">
    <source>
        <dbReference type="ARBA" id="ARBA00004141"/>
    </source>
</evidence>
<comment type="cofactor">
    <cofactor evidence="1 15">
        <name>Mg(2+)</name>
        <dbReference type="ChEBI" id="CHEBI:18420"/>
    </cofactor>
</comment>
<dbReference type="GO" id="GO:0006744">
    <property type="term" value="P:ubiquinone biosynthetic process"/>
    <property type="evidence" value="ECO:0007669"/>
    <property type="project" value="UniProtKB-UniRule"/>
</dbReference>
<evidence type="ECO:0000256" key="12">
    <source>
        <dbReference type="ARBA" id="ARBA00049890"/>
    </source>
</evidence>
<comment type="caution">
    <text evidence="17">The sequence shown here is derived from an EMBL/GenBank/DDBJ whole genome shotgun (WGS) entry which is preliminary data.</text>
</comment>
<evidence type="ECO:0000256" key="1">
    <source>
        <dbReference type="ARBA" id="ARBA00001946"/>
    </source>
</evidence>
<reference evidence="17" key="2">
    <citation type="journal article" date="2023" name="BMC Genomics">
        <title>Pest status, molecular evolution, and epigenetic factors derived from the genome assembly of Frankliniella fusca, a thysanopteran phytovirus vector.</title>
        <authorList>
            <person name="Catto M.A."/>
            <person name="Labadie P.E."/>
            <person name="Jacobson A.L."/>
            <person name="Kennedy G.G."/>
            <person name="Srinivasan R."/>
            <person name="Hunt B.G."/>
        </authorList>
    </citation>
    <scope>NUCLEOTIDE SEQUENCE</scope>
    <source>
        <strain evidence="17">PL_HMW_Pooled</strain>
    </source>
</reference>
<comment type="function">
    <text evidence="15">Catalyzes the prenylation of para-hydroxybenzoate (PHB) with an all-trans polyprenyl group. Mediates the second step in the final reaction sequence of coenzyme Q (CoQ) biosynthesis, which is the condensation of the polyisoprenoid side chain with PHB, generating the first membrane-bound Q intermediate.</text>
</comment>
<comment type="pathway">
    <text evidence="15">Cofactor biosynthesis; ubiquinone biosynthesis.</text>
</comment>
<keyword evidence="18" id="KW-1185">Reference proteome</keyword>
<feature type="transmembrane region" description="Helical" evidence="15">
    <location>
        <begin position="178"/>
        <end position="198"/>
    </location>
</feature>
<comment type="subcellular location">
    <subcellularLocation>
        <location evidence="2">Membrane</location>
        <topology evidence="2">Multi-pass membrane protein</topology>
    </subcellularLocation>
    <subcellularLocation>
        <location evidence="15">Mitochondrion inner membrane</location>
        <topology evidence="15">Multi-pass membrane protein</topology>
        <orientation evidence="15">Matrix side</orientation>
    </subcellularLocation>
</comment>
<evidence type="ECO:0000313" key="18">
    <source>
        <dbReference type="Proteomes" id="UP001219518"/>
    </source>
</evidence>
<evidence type="ECO:0000256" key="13">
    <source>
        <dbReference type="ARBA" id="ARBA00050454"/>
    </source>
</evidence>
<evidence type="ECO:0000256" key="3">
    <source>
        <dbReference type="ARBA" id="ARBA00005985"/>
    </source>
</evidence>
<feature type="transmembrane region" description="Helical" evidence="15">
    <location>
        <begin position="218"/>
        <end position="240"/>
    </location>
</feature>
<feature type="transmembrane region" description="Helical" evidence="15">
    <location>
        <begin position="344"/>
        <end position="364"/>
    </location>
</feature>
<keyword evidence="6 15" id="KW-0812">Transmembrane</keyword>
<evidence type="ECO:0000256" key="16">
    <source>
        <dbReference type="SAM" id="MobiDB-lite"/>
    </source>
</evidence>
<keyword evidence="9 15" id="KW-1133">Transmembrane helix</keyword>
<keyword evidence="11 15" id="KW-0414">Isoprene biosynthesis</keyword>
<gene>
    <name evidence="15" type="primary">coq2</name>
    <name evidence="17" type="ORF">KUF71_004599</name>
</gene>
<proteinExistence type="inferred from homology"/>
<reference evidence="17" key="1">
    <citation type="submission" date="2021-07" db="EMBL/GenBank/DDBJ databases">
        <authorList>
            <person name="Catto M.A."/>
            <person name="Jacobson A."/>
            <person name="Kennedy G."/>
            <person name="Labadie P."/>
            <person name="Hunt B.G."/>
            <person name="Srinivasan R."/>
        </authorList>
    </citation>
    <scope>NUCLEOTIDE SEQUENCE</scope>
    <source>
        <strain evidence="17">PL_HMW_Pooled</strain>
        <tissue evidence="17">Head</tissue>
    </source>
</reference>
<evidence type="ECO:0000256" key="7">
    <source>
        <dbReference type="ARBA" id="ARBA00022792"/>
    </source>
</evidence>
<evidence type="ECO:0000256" key="8">
    <source>
        <dbReference type="ARBA" id="ARBA00022946"/>
    </source>
</evidence>
<comment type="catalytic activity">
    <reaction evidence="13">
        <text>all-trans-nonaprenyl diphosphate + 4-hydroxybenzoate = 4-hydroxy-3-(all-trans-nonaprenyl)benzoate + diphosphate</text>
        <dbReference type="Rhea" id="RHEA:17709"/>
        <dbReference type="ChEBI" id="CHEBI:17879"/>
        <dbReference type="ChEBI" id="CHEBI:33019"/>
        <dbReference type="ChEBI" id="CHEBI:58391"/>
        <dbReference type="ChEBI" id="CHEBI:84502"/>
        <dbReference type="EC" id="2.5.1.39"/>
    </reaction>
    <physiologicalReaction direction="left-to-right" evidence="13">
        <dbReference type="Rhea" id="RHEA:17710"/>
    </physiologicalReaction>
</comment>
<dbReference type="NCBIfam" id="TIGR01474">
    <property type="entry name" value="ubiA_proteo"/>
    <property type="match status" value="1"/>
</dbReference>
<dbReference type="InterPro" id="IPR044878">
    <property type="entry name" value="UbiA_sf"/>
</dbReference>
<comment type="catalytic activity">
    <reaction evidence="12">
        <text>all-trans-decaprenyl diphosphate + 4-hydroxybenzoate = 4-hydroxy-3-(all-trans-decaprenyl)benzoate + diphosphate</text>
        <dbReference type="Rhea" id="RHEA:44564"/>
        <dbReference type="ChEBI" id="CHEBI:17879"/>
        <dbReference type="ChEBI" id="CHEBI:33019"/>
        <dbReference type="ChEBI" id="CHEBI:60721"/>
        <dbReference type="ChEBI" id="CHEBI:84503"/>
        <dbReference type="EC" id="2.5.1.39"/>
    </reaction>
    <physiologicalReaction direction="left-to-right" evidence="12">
        <dbReference type="Rhea" id="RHEA:44565"/>
    </physiologicalReaction>
</comment>
<dbReference type="GO" id="GO:0008412">
    <property type="term" value="F:4-hydroxybenzoate polyprenyltransferase activity"/>
    <property type="evidence" value="ECO:0007669"/>
    <property type="project" value="UniProtKB-EC"/>
</dbReference>
<organism evidence="17 18">
    <name type="scientific">Frankliniella fusca</name>
    <dbReference type="NCBI Taxonomy" id="407009"/>
    <lineage>
        <taxon>Eukaryota</taxon>
        <taxon>Metazoa</taxon>
        <taxon>Ecdysozoa</taxon>
        <taxon>Arthropoda</taxon>
        <taxon>Hexapoda</taxon>
        <taxon>Insecta</taxon>
        <taxon>Pterygota</taxon>
        <taxon>Neoptera</taxon>
        <taxon>Paraneoptera</taxon>
        <taxon>Thysanoptera</taxon>
        <taxon>Terebrantia</taxon>
        <taxon>Thripoidea</taxon>
        <taxon>Thripidae</taxon>
        <taxon>Frankliniella</taxon>
    </lineage>
</organism>
<evidence type="ECO:0000256" key="15">
    <source>
        <dbReference type="HAMAP-Rule" id="MF_03189"/>
    </source>
</evidence>
<sequence length="442" mass="49039">MYRRSILKGFNLSEMTPLCRRLTCNFEMQNPVLLKNLAFSLYTKYHGGFTQKWGCNVKVIPYSVWCTKQRMSQTYRCSGSLSDKSKALVKKSTITVPPSSSKSSLPDALQNEGSQTISDKEPTRLSRISERLVNKCPGHVQPYLKLMRMDRPIGTWLLYWPCGWSIAMGAPAGCFPNIEMLSLFAIGAFVMRGAGCTINDLWDRDIDKKVARTQDRPLVNGSITPFDAVIFLMGQLGVGLLVLLQLNTYCVVLGASSLGLVVAYPLMKRVTYWPQLILGLTFNWGALLGWASLYGSMDLSVCLPLYLAGTCWTIFYDTIYAHQDKVDDVLLGIKSTAIRFGNDTKLWLTGFGTSMICGLVLSGMSCGIGWPYYASVAAVATHLASQVYKLDINNPSDCANKFISNHQVGLILFLGIVFGMLNKSDKSDKEENNMEESSQLKS</sequence>
<dbReference type="EMBL" id="JAHWGI010001409">
    <property type="protein sequence ID" value="KAK3930028.1"/>
    <property type="molecule type" value="Genomic_DNA"/>
</dbReference>
<feature type="transmembrane region" description="Helical" evidence="15">
    <location>
        <begin position="276"/>
        <end position="297"/>
    </location>
</feature>
<dbReference type="FunFam" id="1.10.357.140:FF:000003">
    <property type="entry name" value="4-hydroxybenzoate polyprenyltransferase, mitochondrial"/>
    <property type="match status" value="1"/>
</dbReference>
<name>A0AAE1HZ36_9NEOP</name>
<evidence type="ECO:0000256" key="10">
    <source>
        <dbReference type="ARBA" id="ARBA00023136"/>
    </source>
</evidence>
<dbReference type="PROSITE" id="PS00943">
    <property type="entry name" value="UBIA"/>
    <property type="match status" value="1"/>
</dbReference>
<evidence type="ECO:0000256" key="5">
    <source>
        <dbReference type="ARBA" id="ARBA00022688"/>
    </source>
</evidence>
<dbReference type="CDD" id="cd13959">
    <property type="entry name" value="PT_UbiA_COQ2"/>
    <property type="match status" value="1"/>
</dbReference>
<feature type="region of interest" description="Disordered" evidence="16">
    <location>
        <begin position="95"/>
        <end position="124"/>
    </location>
</feature>
<dbReference type="FunFam" id="1.20.120.1780:FF:000001">
    <property type="entry name" value="4-hydroxybenzoate octaprenyltransferase"/>
    <property type="match status" value="1"/>
</dbReference>
<feature type="transmembrane region" description="Helical" evidence="15">
    <location>
        <begin position="303"/>
        <end position="323"/>
    </location>
</feature>
<evidence type="ECO:0000256" key="11">
    <source>
        <dbReference type="ARBA" id="ARBA00023229"/>
    </source>
</evidence>
<comment type="similarity">
    <text evidence="3 15">Belongs to the UbiA prenyltransferase family.</text>
</comment>
<dbReference type="AlphaFoldDB" id="A0AAE1HZ36"/>
<keyword evidence="8" id="KW-0809">Transit peptide</keyword>
<keyword evidence="4 15" id="KW-0808">Transferase</keyword>
<dbReference type="Proteomes" id="UP001219518">
    <property type="component" value="Unassembled WGS sequence"/>
</dbReference>
<dbReference type="InterPro" id="IPR039653">
    <property type="entry name" value="Prenyltransferase"/>
</dbReference>
<dbReference type="Pfam" id="PF01040">
    <property type="entry name" value="UbiA"/>
    <property type="match status" value="1"/>
</dbReference>
<dbReference type="PANTHER" id="PTHR11048:SF28">
    <property type="entry name" value="4-HYDROXYBENZOATE POLYPRENYLTRANSFERASE, MITOCHONDRIAL"/>
    <property type="match status" value="1"/>
</dbReference>
<dbReference type="GO" id="GO:0008299">
    <property type="term" value="P:isoprenoid biosynthetic process"/>
    <property type="evidence" value="ECO:0007669"/>
    <property type="project" value="UniProtKB-UniRule"/>
</dbReference>
<dbReference type="Gene3D" id="1.10.357.140">
    <property type="entry name" value="UbiA prenyltransferase"/>
    <property type="match status" value="1"/>
</dbReference>
<keyword evidence="7 15" id="KW-0999">Mitochondrion inner membrane</keyword>
<dbReference type="InterPro" id="IPR030470">
    <property type="entry name" value="UbiA_prenylTrfase_CS"/>
</dbReference>
<evidence type="ECO:0000256" key="6">
    <source>
        <dbReference type="ARBA" id="ARBA00022692"/>
    </source>
</evidence>
<evidence type="ECO:0000256" key="9">
    <source>
        <dbReference type="ARBA" id="ARBA00022989"/>
    </source>
</evidence>
<dbReference type="GO" id="GO:0005743">
    <property type="term" value="C:mitochondrial inner membrane"/>
    <property type="evidence" value="ECO:0007669"/>
    <property type="project" value="UniProtKB-SubCell"/>
</dbReference>
<dbReference type="PANTHER" id="PTHR11048">
    <property type="entry name" value="PRENYLTRANSFERASES"/>
    <property type="match status" value="1"/>
</dbReference>
<keyword evidence="5 15" id="KW-0831">Ubiquinone biosynthesis</keyword>
<evidence type="ECO:0000256" key="4">
    <source>
        <dbReference type="ARBA" id="ARBA00022679"/>
    </source>
</evidence>
<protein>
    <recommendedName>
        <fullName evidence="15">4-hydroxybenzoate polyprenyltransferase, mitochondrial</fullName>
        <shortName evidence="15">4-HB polyprenyltransferase</shortName>
        <ecNumber evidence="15">2.5.1.39</ecNumber>
    </recommendedName>
    <alternativeName>
        <fullName evidence="15">Para-hydroxybenzoate--polyprenyltransferase</fullName>
        <shortName evidence="15">PHB:PPT</shortName>
        <shortName evidence="15">PHB:polyprenyltransferase</shortName>
    </alternativeName>
</protein>
<dbReference type="InterPro" id="IPR006370">
    <property type="entry name" value="HB_polyprenyltransferase-like"/>
</dbReference>
<dbReference type="HAMAP" id="MF_01635">
    <property type="entry name" value="UbiA"/>
    <property type="match status" value="1"/>
</dbReference>
<comment type="catalytic activity">
    <reaction evidence="14">
        <text>an all-trans-polyprenyl diphosphate + 4-hydroxybenzoate = a 4-hydroxy-3-(all-trans-polyprenyl)benzoate + diphosphate</text>
        <dbReference type="Rhea" id="RHEA:44504"/>
        <dbReference type="Rhea" id="RHEA-COMP:9514"/>
        <dbReference type="Rhea" id="RHEA-COMP:9564"/>
        <dbReference type="ChEBI" id="CHEBI:17879"/>
        <dbReference type="ChEBI" id="CHEBI:33019"/>
        <dbReference type="ChEBI" id="CHEBI:58914"/>
        <dbReference type="ChEBI" id="CHEBI:78396"/>
        <dbReference type="EC" id="2.5.1.39"/>
    </reaction>
    <physiologicalReaction direction="left-to-right" evidence="14">
        <dbReference type="Rhea" id="RHEA:44505"/>
    </physiologicalReaction>
</comment>
<dbReference type="InterPro" id="IPR000537">
    <property type="entry name" value="UbiA_prenyltransferase"/>
</dbReference>
<accession>A0AAE1HZ36</accession>
<keyword evidence="10 15" id="KW-0472">Membrane</keyword>
<feature type="transmembrane region" description="Helical" evidence="15">
    <location>
        <begin position="153"/>
        <end position="172"/>
    </location>
</feature>
<evidence type="ECO:0000256" key="14">
    <source>
        <dbReference type="ARBA" id="ARBA00051182"/>
    </source>
</evidence>
<evidence type="ECO:0000313" key="17">
    <source>
        <dbReference type="EMBL" id="KAK3930028.1"/>
    </source>
</evidence>
<dbReference type="EC" id="2.5.1.39" evidence="15"/>
<feature type="transmembrane region" description="Helical" evidence="15">
    <location>
        <begin position="246"/>
        <end position="264"/>
    </location>
</feature>